<organism evidence="2 3">
    <name type="scientific">Saccharibacillus endophyticus</name>
    <dbReference type="NCBI Taxonomy" id="2060666"/>
    <lineage>
        <taxon>Bacteria</taxon>
        <taxon>Bacillati</taxon>
        <taxon>Bacillota</taxon>
        <taxon>Bacilli</taxon>
        <taxon>Bacillales</taxon>
        <taxon>Paenibacillaceae</taxon>
        <taxon>Saccharibacillus</taxon>
    </lineage>
</organism>
<sequence length="432" mass="47320">MKNEQLPVAIIGAGPIGLAAAAQLVKQNQAFILFEAGASVGTNFLDYSHVRLFSSWEYNIDSAARSLLLKNQVPLPDPNKLPYGGEIVSEYLEPLSSLSELKPYIHLNSKVVHISRKGIDKVKTDGRELLPFIIQVENKDLDLQQFEAKAVIDATGTWHNPNPFISGGLNTMNQKNDSIHPGIPNILGDDKETFINKRVLVIGSGHSALNSILDLVKLKKVAPETTISWIIRKPNVIDVLGGGSNDQLPERGALGTRVEKEISNGNVEVHVSTFVESFKTDKTGAYLLTVSKNENQTEIGPFDHIISNTGSSPTFEFLKEIRYTFDSTLESVPKLAPLIDPNVHSCGTVRPHGEKELRQPEKDFYIVGAKSYGRAPTFLMATGYEQVRSIVAYLSGDREAAKRVELKLPETGVCKVSSLSNKIQSNVGSCCN</sequence>
<evidence type="ECO:0000313" key="2">
    <source>
        <dbReference type="EMBL" id="GGH70215.1"/>
    </source>
</evidence>
<keyword evidence="3" id="KW-1185">Reference proteome</keyword>
<reference evidence="3" key="1">
    <citation type="journal article" date="2019" name="Int. J. Syst. Evol. Microbiol.">
        <title>The Global Catalogue of Microorganisms (GCM) 10K type strain sequencing project: providing services to taxonomists for standard genome sequencing and annotation.</title>
        <authorList>
            <consortium name="The Broad Institute Genomics Platform"/>
            <consortium name="The Broad Institute Genome Sequencing Center for Infectious Disease"/>
            <person name="Wu L."/>
            <person name="Ma J."/>
        </authorList>
    </citation>
    <scope>NUCLEOTIDE SEQUENCE [LARGE SCALE GENOMIC DNA]</scope>
    <source>
        <strain evidence="3">CCM 8702</strain>
    </source>
</reference>
<proteinExistence type="predicted"/>
<dbReference type="InterPro" id="IPR050982">
    <property type="entry name" value="Auxin_biosynth/cation_transpt"/>
</dbReference>
<accession>A0ABQ1ZPI4</accession>
<dbReference type="EMBL" id="BMDD01000001">
    <property type="protein sequence ID" value="GGH70215.1"/>
    <property type="molecule type" value="Genomic_DNA"/>
</dbReference>
<name>A0ABQ1ZPI4_9BACL</name>
<dbReference type="PRINTS" id="PR00368">
    <property type="entry name" value="FADPNR"/>
</dbReference>
<dbReference type="Proteomes" id="UP000605427">
    <property type="component" value="Unassembled WGS sequence"/>
</dbReference>
<evidence type="ECO:0000256" key="1">
    <source>
        <dbReference type="ARBA" id="ARBA00023002"/>
    </source>
</evidence>
<dbReference type="Gene3D" id="3.50.50.60">
    <property type="entry name" value="FAD/NAD(P)-binding domain"/>
    <property type="match status" value="1"/>
</dbReference>
<keyword evidence="1" id="KW-0560">Oxidoreductase</keyword>
<evidence type="ECO:0000313" key="3">
    <source>
        <dbReference type="Proteomes" id="UP000605427"/>
    </source>
</evidence>
<dbReference type="Pfam" id="PF13738">
    <property type="entry name" value="Pyr_redox_3"/>
    <property type="match status" value="1"/>
</dbReference>
<gene>
    <name evidence="2" type="ORF">GCM10007362_06110</name>
</gene>
<dbReference type="RefSeq" id="WP_172238888.1">
    <property type="nucleotide sequence ID" value="NZ_BMDD01000001.1"/>
</dbReference>
<dbReference type="SUPFAM" id="SSF51905">
    <property type="entry name" value="FAD/NAD(P)-binding domain"/>
    <property type="match status" value="1"/>
</dbReference>
<dbReference type="InterPro" id="IPR036188">
    <property type="entry name" value="FAD/NAD-bd_sf"/>
</dbReference>
<dbReference type="PANTHER" id="PTHR43539:SF78">
    <property type="entry name" value="FLAVIN-CONTAINING MONOOXYGENASE"/>
    <property type="match status" value="1"/>
</dbReference>
<dbReference type="PANTHER" id="PTHR43539">
    <property type="entry name" value="FLAVIN-BINDING MONOOXYGENASE-LIKE PROTEIN (AFU_ORTHOLOGUE AFUA_4G09220)"/>
    <property type="match status" value="1"/>
</dbReference>
<protein>
    <submittedName>
        <fullName evidence="2">Flavoprotein</fullName>
    </submittedName>
</protein>
<comment type="caution">
    <text evidence="2">The sequence shown here is derived from an EMBL/GenBank/DDBJ whole genome shotgun (WGS) entry which is preliminary data.</text>
</comment>